<dbReference type="AlphaFoldDB" id="T1KT19"/>
<keyword evidence="2" id="KW-1185">Reference proteome</keyword>
<reference evidence="2" key="1">
    <citation type="submission" date="2011-08" db="EMBL/GenBank/DDBJ databases">
        <authorList>
            <person name="Rombauts S."/>
        </authorList>
    </citation>
    <scope>NUCLEOTIDE SEQUENCE</scope>
    <source>
        <strain evidence="2">London</strain>
    </source>
</reference>
<protein>
    <submittedName>
        <fullName evidence="1">Uncharacterized protein</fullName>
    </submittedName>
</protein>
<evidence type="ECO:0000313" key="1">
    <source>
        <dbReference type="EnsemblMetazoa" id="tetur20g01620.1"/>
    </source>
</evidence>
<accession>T1KT19</accession>
<dbReference type="EnsemblMetazoa" id="tetur20g01620.1">
    <property type="protein sequence ID" value="tetur20g01620.1"/>
    <property type="gene ID" value="tetur20g01620"/>
</dbReference>
<evidence type="ECO:0000313" key="2">
    <source>
        <dbReference type="Proteomes" id="UP000015104"/>
    </source>
</evidence>
<dbReference type="HOGENOM" id="CLU_3413379_0_0_1"/>
<organism evidence="1 2">
    <name type="scientific">Tetranychus urticae</name>
    <name type="common">Two-spotted spider mite</name>
    <dbReference type="NCBI Taxonomy" id="32264"/>
    <lineage>
        <taxon>Eukaryota</taxon>
        <taxon>Metazoa</taxon>
        <taxon>Ecdysozoa</taxon>
        <taxon>Arthropoda</taxon>
        <taxon>Chelicerata</taxon>
        <taxon>Arachnida</taxon>
        <taxon>Acari</taxon>
        <taxon>Acariformes</taxon>
        <taxon>Trombidiformes</taxon>
        <taxon>Prostigmata</taxon>
        <taxon>Eleutherengona</taxon>
        <taxon>Raphignathae</taxon>
        <taxon>Tetranychoidea</taxon>
        <taxon>Tetranychidae</taxon>
        <taxon>Tetranychus</taxon>
    </lineage>
</organism>
<reference evidence="1" key="2">
    <citation type="submission" date="2015-06" db="UniProtKB">
        <authorList>
            <consortium name="EnsemblMetazoa"/>
        </authorList>
    </citation>
    <scope>IDENTIFICATION</scope>
</reference>
<dbReference type="Proteomes" id="UP000015104">
    <property type="component" value="Unassembled WGS sequence"/>
</dbReference>
<name>T1KT19_TETUR</name>
<proteinExistence type="predicted"/>
<sequence length="28" mass="3091">MTFLTTFTILKLTKQTTHASGHLVNKAS</sequence>
<dbReference type="EMBL" id="CAEY01000513">
    <property type="status" value="NOT_ANNOTATED_CDS"/>
    <property type="molecule type" value="Genomic_DNA"/>
</dbReference>